<dbReference type="SUPFAM" id="SSF100895">
    <property type="entry name" value="Kazal-type serine protease inhibitors"/>
    <property type="match status" value="1"/>
</dbReference>
<evidence type="ECO:0000313" key="2">
    <source>
        <dbReference type="EMBL" id="CAH1131296.1"/>
    </source>
</evidence>
<dbReference type="InterPro" id="IPR036058">
    <property type="entry name" value="Kazal_dom_sf"/>
</dbReference>
<keyword evidence="1" id="KW-0732">Signal</keyword>
<organism evidence="2 3">
    <name type="scientific">Ceutorhynchus assimilis</name>
    <name type="common">cabbage seed weevil</name>
    <dbReference type="NCBI Taxonomy" id="467358"/>
    <lineage>
        <taxon>Eukaryota</taxon>
        <taxon>Metazoa</taxon>
        <taxon>Ecdysozoa</taxon>
        <taxon>Arthropoda</taxon>
        <taxon>Hexapoda</taxon>
        <taxon>Insecta</taxon>
        <taxon>Pterygota</taxon>
        <taxon>Neoptera</taxon>
        <taxon>Endopterygota</taxon>
        <taxon>Coleoptera</taxon>
        <taxon>Polyphaga</taxon>
        <taxon>Cucujiformia</taxon>
        <taxon>Curculionidae</taxon>
        <taxon>Ceutorhynchinae</taxon>
        <taxon>Ceutorhynchus</taxon>
    </lineage>
</organism>
<dbReference type="AlphaFoldDB" id="A0A9P0DIE9"/>
<feature type="chain" id="PRO_5040397500" evidence="1">
    <location>
        <begin position="22"/>
        <end position="81"/>
    </location>
</feature>
<proteinExistence type="predicted"/>
<dbReference type="EMBL" id="OU892281">
    <property type="protein sequence ID" value="CAH1131296.1"/>
    <property type="molecule type" value="Genomic_DNA"/>
</dbReference>
<evidence type="ECO:0000313" key="3">
    <source>
        <dbReference type="Proteomes" id="UP001152799"/>
    </source>
</evidence>
<feature type="signal peptide" evidence="1">
    <location>
        <begin position="1"/>
        <end position="21"/>
    </location>
</feature>
<dbReference type="Proteomes" id="UP001152799">
    <property type="component" value="Chromosome 5"/>
</dbReference>
<evidence type="ECO:0000256" key="1">
    <source>
        <dbReference type="SAM" id="SignalP"/>
    </source>
</evidence>
<dbReference type="OrthoDB" id="6614329at2759"/>
<accession>A0A9P0DIE9</accession>
<gene>
    <name evidence="2" type="ORF">CEUTPL_LOCUS9869</name>
</gene>
<protein>
    <submittedName>
        <fullName evidence="2">Uncharacterized protein</fullName>
    </submittedName>
</protein>
<dbReference type="Gene3D" id="3.30.60.30">
    <property type="match status" value="1"/>
</dbReference>
<name>A0A9P0DIE9_9CUCU</name>
<keyword evidence="3" id="KW-1185">Reference proteome</keyword>
<sequence>MKCAVVLFAVIGVFLLTGTEAAPRPPSLHANCVPPEEDCNHGPVCAIDDSGITKSFQNKCYALLEACRKDTYYVEVKPGEC</sequence>
<reference evidence="2" key="1">
    <citation type="submission" date="2022-01" db="EMBL/GenBank/DDBJ databases">
        <authorList>
            <person name="King R."/>
        </authorList>
    </citation>
    <scope>NUCLEOTIDE SEQUENCE</scope>
</reference>